<feature type="active site" evidence="1">
    <location>
        <position position="18"/>
    </location>
</feature>
<dbReference type="EC" id="3.6.1.7" evidence="1"/>
<dbReference type="Pfam" id="PF00708">
    <property type="entry name" value="Acylphosphatase"/>
    <property type="match status" value="1"/>
</dbReference>
<evidence type="ECO:0000256" key="3">
    <source>
        <dbReference type="SAM" id="Coils"/>
    </source>
</evidence>
<proteinExistence type="inferred from homology"/>
<keyword evidence="3" id="KW-0175">Coiled coil</keyword>
<feature type="coiled-coil region" evidence="3">
    <location>
        <begin position="198"/>
        <end position="233"/>
    </location>
</feature>
<dbReference type="PROSITE" id="PS51160">
    <property type="entry name" value="ACYLPHOSPHATASE_3"/>
    <property type="match status" value="1"/>
</dbReference>
<keyword evidence="1" id="KW-0378">Hydrolase</keyword>
<dbReference type="EMBL" id="DRWN01000062">
    <property type="protein sequence ID" value="HHK68963.1"/>
    <property type="molecule type" value="Genomic_DNA"/>
</dbReference>
<accession>A0A7C5LGJ5</accession>
<dbReference type="InterPro" id="IPR020456">
    <property type="entry name" value="Acylphosphatase"/>
</dbReference>
<dbReference type="Gene3D" id="3.30.70.100">
    <property type="match status" value="1"/>
</dbReference>
<dbReference type="SUPFAM" id="SSF54975">
    <property type="entry name" value="Acylphosphatase/BLUF domain-like"/>
    <property type="match status" value="1"/>
</dbReference>
<dbReference type="InterPro" id="IPR036046">
    <property type="entry name" value="Acylphosphatase-like_dom_sf"/>
</dbReference>
<gene>
    <name evidence="5" type="ORF">ENM11_07435</name>
</gene>
<reference evidence="5" key="1">
    <citation type="journal article" date="2020" name="mSystems">
        <title>Genome- and Community-Level Interaction Insights into Carbon Utilization and Element Cycling Functions of Hydrothermarchaeota in Hydrothermal Sediment.</title>
        <authorList>
            <person name="Zhou Z."/>
            <person name="Liu Y."/>
            <person name="Xu W."/>
            <person name="Pan J."/>
            <person name="Luo Z.H."/>
            <person name="Li M."/>
        </authorList>
    </citation>
    <scope>NUCLEOTIDE SEQUENCE [LARGE SCALE GENOMIC DNA]</scope>
    <source>
        <strain evidence="5">SpSt-1056</strain>
    </source>
</reference>
<evidence type="ECO:0000256" key="1">
    <source>
        <dbReference type="PROSITE-ProRule" id="PRU00520"/>
    </source>
</evidence>
<dbReference type="PANTHER" id="PTHR47268">
    <property type="entry name" value="ACYLPHOSPHATASE"/>
    <property type="match status" value="1"/>
</dbReference>
<feature type="domain" description="Acylphosphatase-like" evidence="4">
    <location>
        <begin position="3"/>
        <end position="101"/>
    </location>
</feature>
<evidence type="ECO:0000313" key="5">
    <source>
        <dbReference type="EMBL" id="HHK68963.1"/>
    </source>
</evidence>
<feature type="active site" evidence="1">
    <location>
        <position position="36"/>
    </location>
</feature>
<dbReference type="AlphaFoldDB" id="A0A7C5LGJ5"/>
<dbReference type="GO" id="GO:0003998">
    <property type="term" value="F:acylphosphatase activity"/>
    <property type="evidence" value="ECO:0007669"/>
    <property type="project" value="UniProtKB-EC"/>
</dbReference>
<name>A0A7C5LGJ5_CALS0</name>
<comment type="caution">
    <text evidence="5">The sequence shown here is derived from an EMBL/GenBank/DDBJ whole genome shotgun (WGS) entry which is preliminary data.</text>
</comment>
<evidence type="ECO:0000259" key="4">
    <source>
        <dbReference type="PROSITE" id="PS51160"/>
    </source>
</evidence>
<comment type="catalytic activity">
    <reaction evidence="1">
        <text>an acyl phosphate + H2O = a carboxylate + phosphate + H(+)</text>
        <dbReference type="Rhea" id="RHEA:14965"/>
        <dbReference type="ChEBI" id="CHEBI:15377"/>
        <dbReference type="ChEBI" id="CHEBI:15378"/>
        <dbReference type="ChEBI" id="CHEBI:29067"/>
        <dbReference type="ChEBI" id="CHEBI:43474"/>
        <dbReference type="ChEBI" id="CHEBI:59918"/>
        <dbReference type="EC" id="3.6.1.7"/>
    </reaction>
</comment>
<protein>
    <recommendedName>
        <fullName evidence="1">acylphosphatase</fullName>
        <ecNumber evidence="1">3.6.1.7</ecNumber>
    </recommendedName>
</protein>
<evidence type="ECO:0000256" key="2">
    <source>
        <dbReference type="RuleBase" id="RU004168"/>
    </source>
</evidence>
<sequence>MAKARVKVVGNIQAVGYRALVKYVARMLGVKGLVRNLDDGSVEVFADAPEESLEKFLKAVDVKGKPDDILSPHVEKMEIHREGEPGYKGPWRSYEAFEIDYGDETTRPVEKDIAESLEWAKLYFTKLVSEFGGLKTGFDNFSQDFKTFRTEFTDFRQEFGDFRTEFTDFRQEFRDFRQEFRDFRSEFREFRDISLALSRETLNEVKELRKDLKTILDERLARMERDIAEIKARLGLPQ</sequence>
<dbReference type="InterPro" id="IPR001792">
    <property type="entry name" value="Acylphosphatase-like_dom"/>
</dbReference>
<organism evidence="5">
    <name type="scientific">Caldiarchaeum subterraneum</name>
    <dbReference type="NCBI Taxonomy" id="311458"/>
    <lineage>
        <taxon>Archaea</taxon>
        <taxon>Nitrososphaerota</taxon>
        <taxon>Candidatus Caldarchaeales</taxon>
        <taxon>Candidatus Caldarchaeaceae</taxon>
        <taxon>Candidatus Caldarchaeum</taxon>
    </lineage>
</organism>
<dbReference type="Gene3D" id="1.20.58.130">
    <property type="match status" value="1"/>
</dbReference>
<comment type="similarity">
    <text evidence="2">Belongs to the acylphosphatase family.</text>
</comment>
<dbReference type="PANTHER" id="PTHR47268:SF4">
    <property type="entry name" value="ACYLPHOSPHATASE"/>
    <property type="match status" value="1"/>
</dbReference>